<dbReference type="STRING" id="6336.A0A0V0RC02"/>
<feature type="region of interest" description="Disordered" evidence="1">
    <location>
        <begin position="1"/>
        <end position="32"/>
    </location>
</feature>
<dbReference type="GO" id="GO:0006355">
    <property type="term" value="P:regulation of DNA-templated transcription"/>
    <property type="evidence" value="ECO:0007669"/>
    <property type="project" value="InterPro"/>
</dbReference>
<proteinExistence type="predicted"/>
<feature type="region of interest" description="Disordered" evidence="1">
    <location>
        <begin position="70"/>
        <end position="145"/>
    </location>
</feature>
<dbReference type="InterPro" id="IPR039928">
    <property type="entry name" value="LNK"/>
</dbReference>
<protein>
    <submittedName>
        <fullName evidence="2">Uncharacterized protein</fullName>
    </submittedName>
</protein>
<comment type="caution">
    <text evidence="2">The sequence shown here is derived from an EMBL/GenBank/DDBJ whole genome shotgun (WGS) entry which is preliminary data.</text>
</comment>
<keyword evidence="3" id="KW-1185">Reference proteome</keyword>
<accession>A0A0V0RC02</accession>
<dbReference type="OrthoDB" id="618331at2759"/>
<dbReference type="PANTHER" id="PTHR33334">
    <property type="entry name" value="PROTEIN LNK1"/>
    <property type="match status" value="1"/>
</dbReference>
<evidence type="ECO:0000313" key="3">
    <source>
        <dbReference type="Proteomes" id="UP000054630"/>
    </source>
</evidence>
<evidence type="ECO:0000313" key="2">
    <source>
        <dbReference type="EMBL" id="KRX12045.1"/>
    </source>
</evidence>
<evidence type="ECO:0000256" key="1">
    <source>
        <dbReference type="SAM" id="MobiDB-lite"/>
    </source>
</evidence>
<feature type="compositionally biased region" description="Polar residues" evidence="1">
    <location>
        <begin position="128"/>
        <end position="145"/>
    </location>
</feature>
<feature type="non-terminal residue" evidence="2">
    <location>
        <position position="145"/>
    </location>
</feature>
<organism evidence="2 3">
    <name type="scientific">Trichinella nelsoni</name>
    <dbReference type="NCBI Taxonomy" id="6336"/>
    <lineage>
        <taxon>Eukaryota</taxon>
        <taxon>Metazoa</taxon>
        <taxon>Ecdysozoa</taxon>
        <taxon>Nematoda</taxon>
        <taxon>Enoplea</taxon>
        <taxon>Dorylaimia</taxon>
        <taxon>Trichinellida</taxon>
        <taxon>Trichinellidae</taxon>
        <taxon>Trichinella</taxon>
    </lineage>
</organism>
<dbReference type="Proteomes" id="UP000054630">
    <property type="component" value="Unassembled WGS sequence"/>
</dbReference>
<dbReference type="GO" id="GO:0007623">
    <property type="term" value="P:circadian rhythm"/>
    <property type="evidence" value="ECO:0007669"/>
    <property type="project" value="InterPro"/>
</dbReference>
<feature type="compositionally biased region" description="Polar residues" evidence="1">
    <location>
        <begin position="109"/>
        <end position="118"/>
    </location>
</feature>
<reference evidence="2 3" key="1">
    <citation type="submission" date="2015-01" db="EMBL/GenBank/DDBJ databases">
        <title>Evolution of Trichinella species and genotypes.</title>
        <authorList>
            <person name="Korhonen P.K."/>
            <person name="Edoardo P."/>
            <person name="Giuseppe L.R."/>
            <person name="Gasser R.B."/>
        </authorList>
    </citation>
    <scope>NUCLEOTIDE SEQUENCE [LARGE SCALE GENOMIC DNA]</scope>
    <source>
        <strain evidence="2">ISS37</strain>
    </source>
</reference>
<name>A0A0V0RC02_9BILA</name>
<gene>
    <name evidence="2" type="ORF">T07_10088</name>
</gene>
<dbReference type="PANTHER" id="PTHR33334:SF5">
    <property type="entry name" value="PROTEIN LNK2"/>
    <property type="match status" value="1"/>
</dbReference>
<sequence length="145" mass="15945">MLRLAQSAVQRHHTSDTGSSNRSIKVEPENVAKEEISSCNRYTSMPDVETETNPIDRTVAHLLFHRPLELSGKHSGVPESPAPTKLPYERKTAGLTSLSNGVLPDSLKNKTYSHQESGNYFPDPEPQSADQKFPCTNNSENGPAD</sequence>
<dbReference type="EMBL" id="JYDL01000904">
    <property type="protein sequence ID" value="KRX12045.1"/>
    <property type="molecule type" value="Genomic_DNA"/>
</dbReference>
<dbReference type="AlphaFoldDB" id="A0A0V0RC02"/>